<dbReference type="EMBL" id="OZ034821">
    <property type="protein sequence ID" value="CAL1407014.1"/>
    <property type="molecule type" value="Genomic_DNA"/>
</dbReference>
<name>A0AAV2G8K3_9ROSI</name>
<evidence type="ECO:0000313" key="2">
    <source>
        <dbReference type="Proteomes" id="UP001497516"/>
    </source>
</evidence>
<dbReference type="Proteomes" id="UP001497516">
    <property type="component" value="Chromosome 8"/>
</dbReference>
<sequence length="76" mass="8905">MSEVRSEMEWFHRLFGELGLVCKLPMRLYGDNTSVIQIAINPVLHDRTKHIVVHVHYIRQLIDEGIVQVDYLSTED</sequence>
<keyword evidence="2" id="KW-1185">Reference proteome</keyword>
<accession>A0AAV2G8K3</accession>
<protein>
    <submittedName>
        <fullName evidence="1">Uncharacterized protein</fullName>
    </submittedName>
</protein>
<reference evidence="1 2" key="1">
    <citation type="submission" date="2024-04" db="EMBL/GenBank/DDBJ databases">
        <authorList>
            <person name="Fracassetti M."/>
        </authorList>
    </citation>
    <scope>NUCLEOTIDE SEQUENCE [LARGE SCALE GENOMIC DNA]</scope>
</reference>
<organism evidence="1 2">
    <name type="scientific">Linum trigynum</name>
    <dbReference type="NCBI Taxonomy" id="586398"/>
    <lineage>
        <taxon>Eukaryota</taxon>
        <taxon>Viridiplantae</taxon>
        <taxon>Streptophyta</taxon>
        <taxon>Embryophyta</taxon>
        <taxon>Tracheophyta</taxon>
        <taxon>Spermatophyta</taxon>
        <taxon>Magnoliopsida</taxon>
        <taxon>eudicotyledons</taxon>
        <taxon>Gunneridae</taxon>
        <taxon>Pentapetalae</taxon>
        <taxon>rosids</taxon>
        <taxon>fabids</taxon>
        <taxon>Malpighiales</taxon>
        <taxon>Linaceae</taxon>
        <taxon>Linum</taxon>
    </lineage>
</organism>
<dbReference type="CDD" id="cd09272">
    <property type="entry name" value="RNase_HI_RT_Ty1"/>
    <property type="match status" value="1"/>
</dbReference>
<dbReference type="AlphaFoldDB" id="A0AAV2G8K3"/>
<proteinExistence type="predicted"/>
<gene>
    <name evidence="1" type="ORF">LTRI10_LOCUS46705</name>
</gene>
<evidence type="ECO:0000313" key="1">
    <source>
        <dbReference type="EMBL" id="CAL1407014.1"/>
    </source>
</evidence>